<keyword evidence="1" id="KW-1133">Transmembrane helix</keyword>
<comment type="caution">
    <text evidence="2">The sequence shown here is derived from an EMBL/GenBank/DDBJ whole genome shotgun (WGS) entry which is preliminary data.</text>
</comment>
<sequence length="290" mass="33159">MDFSATYRFFFLQLNDVFIYLSRIELIVMQKPKYFSLLFLCLLVFTTSVNAQFGFSHEVGVIAGPVAFQSDYGVRGDFETNSGNTGYGIGLIHYLNFSYKAECNCYTPETYFNDHFKLRSELSYNKTELQHFGKWVDKSRTSQIANQLRGMRGSTSVTNIGMQLEYFPLSIRDFTATIGSWAPFVSLGGQFSFYDPEAYSTLGELDTPLTTPVKYLGATTNQGGTVWSIVSSVGTRYKLTELSDLMVDLRVQYYFSNWVDGLNPDPKVYTENKANDWNVWFNVGYIYYLQ</sequence>
<protein>
    <recommendedName>
        <fullName evidence="4">Glutamate dehydrogenase</fullName>
    </recommendedName>
</protein>
<proteinExistence type="predicted"/>
<evidence type="ECO:0008006" key="4">
    <source>
        <dbReference type="Google" id="ProtNLM"/>
    </source>
</evidence>
<dbReference type="NCBIfam" id="NF047659">
    <property type="entry name" value="THC0290_0291_fam"/>
    <property type="match status" value="1"/>
</dbReference>
<accession>A0A4R6QCU6</accession>
<organism evidence="2 3">
    <name type="scientific">Flavobacterium dankookense</name>
    <dbReference type="NCBI Taxonomy" id="706186"/>
    <lineage>
        <taxon>Bacteria</taxon>
        <taxon>Pseudomonadati</taxon>
        <taxon>Bacteroidota</taxon>
        <taxon>Flavobacteriia</taxon>
        <taxon>Flavobacteriales</taxon>
        <taxon>Flavobacteriaceae</taxon>
        <taxon>Flavobacterium</taxon>
    </lineage>
</organism>
<gene>
    <name evidence="2" type="ORF">BC748_1242</name>
</gene>
<feature type="transmembrane region" description="Helical" evidence="1">
    <location>
        <begin position="34"/>
        <end position="55"/>
    </location>
</feature>
<keyword evidence="3" id="KW-1185">Reference proteome</keyword>
<evidence type="ECO:0000313" key="2">
    <source>
        <dbReference type="EMBL" id="TDP60261.1"/>
    </source>
</evidence>
<keyword evidence="1" id="KW-0472">Membrane</keyword>
<name>A0A4R6QCU6_9FLAO</name>
<reference evidence="2 3" key="1">
    <citation type="submission" date="2019-03" db="EMBL/GenBank/DDBJ databases">
        <title>Genomic Encyclopedia of Archaeal and Bacterial Type Strains, Phase II (KMG-II): from individual species to whole genera.</title>
        <authorList>
            <person name="Goeker M."/>
        </authorList>
    </citation>
    <scope>NUCLEOTIDE SEQUENCE [LARGE SCALE GENOMIC DNA]</scope>
    <source>
        <strain evidence="2 3">DSM 25687</strain>
    </source>
</reference>
<evidence type="ECO:0000256" key="1">
    <source>
        <dbReference type="SAM" id="Phobius"/>
    </source>
</evidence>
<keyword evidence="1" id="KW-0812">Transmembrane</keyword>
<dbReference type="EMBL" id="SNXR01000012">
    <property type="protein sequence ID" value="TDP60261.1"/>
    <property type="molecule type" value="Genomic_DNA"/>
</dbReference>
<dbReference type="Proteomes" id="UP000295260">
    <property type="component" value="Unassembled WGS sequence"/>
</dbReference>
<dbReference type="AlphaFoldDB" id="A0A4R6QCU6"/>
<evidence type="ECO:0000313" key="3">
    <source>
        <dbReference type="Proteomes" id="UP000295260"/>
    </source>
</evidence>